<dbReference type="Pfam" id="PF16070">
    <property type="entry name" value="Ig_TMEM132_4th"/>
    <property type="match status" value="1"/>
</dbReference>
<feature type="transmembrane region" description="Helical" evidence="6">
    <location>
        <begin position="348"/>
        <end position="366"/>
    </location>
</feature>
<feature type="domain" description="Transmembrane protein TMEM132 fifth" evidence="8">
    <location>
        <begin position="77"/>
        <end position="195"/>
    </location>
</feature>
<accession>A0A3P8CQS2</accession>
<name>A0A3P8CQS2_HELPZ</name>
<organism evidence="10">
    <name type="scientific">Heligmosomoides polygyrus</name>
    <name type="common">Parasitic roundworm</name>
    <dbReference type="NCBI Taxonomy" id="6339"/>
    <lineage>
        <taxon>Eukaryota</taxon>
        <taxon>Metazoa</taxon>
        <taxon>Ecdysozoa</taxon>
        <taxon>Nematoda</taxon>
        <taxon>Chromadorea</taxon>
        <taxon>Rhabditida</taxon>
        <taxon>Rhabditina</taxon>
        <taxon>Rhabditomorpha</taxon>
        <taxon>Strongyloidea</taxon>
        <taxon>Heligmosomidae</taxon>
        <taxon>Heligmosomoides</taxon>
    </lineage>
</organism>
<dbReference type="InterPro" id="IPR055424">
    <property type="entry name" value="Ig_TMEM132_6th"/>
</dbReference>
<dbReference type="Pfam" id="PF23486">
    <property type="entry name" value="Ig_TMEM132_5th"/>
    <property type="match status" value="1"/>
</dbReference>
<reference evidence="10 11" key="1">
    <citation type="submission" date="2018-11" db="EMBL/GenBank/DDBJ databases">
        <authorList>
            <consortium name="Pathogen Informatics"/>
        </authorList>
    </citation>
    <scope>NUCLEOTIDE SEQUENCE [LARGE SCALE GENOMIC DNA]</scope>
</reference>
<keyword evidence="5 6" id="KW-0472">Membrane</keyword>
<dbReference type="WBParaSite" id="HPBE_0001091601-mRNA-1">
    <property type="protein sequence ID" value="HPBE_0001091601-mRNA-1"/>
    <property type="gene ID" value="HPBE_0001091601"/>
</dbReference>
<evidence type="ECO:0000256" key="1">
    <source>
        <dbReference type="ARBA" id="ARBA00004479"/>
    </source>
</evidence>
<evidence type="ECO:0000313" key="12">
    <source>
        <dbReference type="WBParaSite" id="HPBE_0001091601-mRNA-1"/>
    </source>
</evidence>
<evidence type="ECO:0000256" key="4">
    <source>
        <dbReference type="ARBA" id="ARBA00022989"/>
    </source>
</evidence>
<dbReference type="PANTHER" id="PTHR13388:SF11">
    <property type="entry name" value="DETONATOR, ISOFORM E"/>
    <property type="match status" value="1"/>
</dbReference>
<dbReference type="InterPro" id="IPR026307">
    <property type="entry name" value="TMEM132"/>
</dbReference>
<dbReference type="InterPro" id="IPR031437">
    <property type="entry name" value="Ig_TMEM132_4th"/>
</dbReference>
<evidence type="ECO:0000313" key="11">
    <source>
        <dbReference type="Proteomes" id="UP000050761"/>
    </source>
</evidence>
<comment type="subcellular location">
    <subcellularLocation>
        <location evidence="1">Membrane</location>
        <topology evidence="1">Single-pass type I membrane protein</topology>
    </subcellularLocation>
</comment>
<gene>
    <name evidence="10" type="ORF">HPBE_LOCUS10917</name>
</gene>
<protein>
    <submittedName>
        <fullName evidence="12">TMEM132 domain-containing protein</fullName>
    </submittedName>
</protein>
<comment type="similarity">
    <text evidence="2">Belongs to the TMEM132 family.</text>
</comment>
<evidence type="ECO:0000259" key="9">
    <source>
        <dbReference type="Pfam" id="PF23487"/>
    </source>
</evidence>
<feature type="domain" description="Transmembrane protein TMEM132 sixth" evidence="9">
    <location>
        <begin position="225"/>
        <end position="296"/>
    </location>
</feature>
<dbReference type="GO" id="GO:0016020">
    <property type="term" value="C:membrane"/>
    <property type="evidence" value="ECO:0007669"/>
    <property type="project" value="UniProtKB-SubCell"/>
</dbReference>
<evidence type="ECO:0000259" key="8">
    <source>
        <dbReference type="Pfam" id="PF23486"/>
    </source>
</evidence>
<keyword evidence="3 6" id="KW-0812">Transmembrane</keyword>
<dbReference type="Proteomes" id="UP000050761">
    <property type="component" value="Unassembled WGS sequence"/>
</dbReference>
<dbReference type="Pfam" id="PF23487">
    <property type="entry name" value="Ig_TMEM132_6th"/>
    <property type="match status" value="1"/>
</dbReference>
<evidence type="ECO:0000259" key="7">
    <source>
        <dbReference type="Pfam" id="PF16070"/>
    </source>
</evidence>
<evidence type="ECO:0000256" key="5">
    <source>
        <dbReference type="ARBA" id="ARBA00023136"/>
    </source>
</evidence>
<feature type="domain" description="Transmembrane protein family 132 fourth" evidence="7">
    <location>
        <begin position="1"/>
        <end position="73"/>
    </location>
</feature>
<evidence type="ECO:0000256" key="6">
    <source>
        <dbReference type="SAM" id="Phobius"/>
    </source>
</evidence>
<keyword evidence="4 6" id="KW-1133">Transmembrane helix</keyword>
<proteinExistence type="inferred from homology"/>
<sequence length="471" mass="52261">MRVFTASLGGVVDDVTARSHCISAESRVLKTSPTCTSVYVDGSELRGMQNVKIHVHFEKWTTFIGFTVWYPRLPISLWLRDPVLNSISGWPITVWKNLQGERHHKGAAKQFACGNRFQQTERMYLSGHREVMFDVTALAADSIVSADRSIATVRNLKTRIIIQAVQPGETRIVIKSQTPNIDFGSATLQVSADAVTVTRLTALPIVEMNINIEPSAGKRAQYDVHGIFFYQVFYSDDSLEFLDDVTITDFMLTSQSSDERVVALAHKVQNGVVMIALDDLSDPFVQLELRPPAHCTDVESAPLAMLQVPLRVQFDGVDSSRLAIARFSTNATTPAVEPDMNSVWRIDSILAVVLFLIVFGGLLKFFSKKAYNFKGYEKLVAPILSRLSSSSSGGGRDEDSKEWVWLGKARNDTNSIGSRYSQKSTIHAVEQSSPSYDENTQTSISYRGSEISVFISPTPVVTVSHCYLMNL</sequence>
<reference evidence="12" key="2">
    <citation type="submission" date="2019-09" db="UniProtKB">
        <authorList>
            <consortium name="WormBaseParasite"/>
        </authorList>
    </citation>
    <scope>IDENTIFICATION</scope>
</reference>
<evidence type="ECO:0000256" key="2">
    <source>
        <dbReference type="ARBA" id="ARBA00006166"/>
    </source>
</evidence>
<evidence type="ECO:0000256" key="3">
    <source>
        <dbReference type="ARBA" id="ARBA00022692"/>
    </source>
</evidence>
<dbReference type="EMBL" id="UZAH01026922">
    <property type="protein sequence ID" value="VDO86775.1"/>
    <property type="molecule type" value="Genomic_DNA"/>
</dbReference>
<dbReference type="OrthoDB" id="10026202at2759"/>
<evidence type="ECO:0000313" key="10">
    <source>
        <dbReference type="EMBL" id="VDO86775.1"/>
    </source>
</evidence>
<keyword evidence="11" id="KW-1185">Reference proteome</keyword>
<dbReference type="AlphaFoldDB" id="A0A3P8CQS2"/>
<dbReference type="InterPro" id="IPR055423">
    <property type="entry name" value="Ig_TMEM132_5th"/>
</dbReference>
<dbReference type="PANTHER" id="PTHR13388">
    <property type="entry name" value="DETONATOR, ISOFORM E"/>
    <property type="match status" value="1"/>
</dbReference>